<keyword evidence="2" id="KW-1185">Reference proteome</keyword>
<dbReference type="Proteomes" id="UP000078541">
    <property type="component" value="Unassembled WGS sequence"/>
</dbReference>
<evidence type="ECO:0000313" key="2">
    <source>
        <dbReference type="Proteomes" id="UP000078541"/>
    </source>
</evidence>
<protein>
    <submittedName>
        <fullName evidence="1">Uncharacterized protein</fullName>
    </submittedName>
</protein>
<dbReference type="EMBL" id="KQ981276">
    <property type="protein sequence ID" value="KYN43646.1"/>
    <property type="molecule type" value="Genomic_DNA"/>
</dbReference>
<evidence type="ECO:0000313" key="1">
    <source>
        <dbReference type="EMBL" id="KYN43646.1"/>
    </source>
</evidence>
<sequence>MIAQKNYQRRDEVLLVVIFVEESDCLLSRNFIGGEELVEGNGDPPKLYM</sequence>
<gene>
    <name evidence="1" type="ORF">ALC56_01908</name>
</gene>
<proteinExistence type="predicted"/>
<accession>A0A195FT94</accession>
<dbReference type="AlphaFoldDB" id="A0A195FT94"/>
<reference evidence="1 2" key="1">
    <citation type="submission" date="2016-03" db="EMBL/GenBank/DDBJ databases">
        <title>Trachymyrmex septentrionalis WGS genome.</title>
        <authorList>
            <person name="Nygaard S."/>
            <person name="Hu H."/>
            <person name="Boomsma J."/>
            <person name="Zhang G."/>
        </authorList>
    </citation>
    <scope>NUCLEOTIDE SEQUENCE [LARGE SCALE GENOMIC DNA]</scope>
    <source>
        <strain evidence="1">Tsep2-gDNA-1</strain>
        <tissue evidence="1">Whole body</tissue>
    </source>
</reference>
<organism evidence="1 2">
    <name type="scientific">Trachymyrmex septentrionalis</name>
    <dbReference type="NCBI Taxonomy" id="34720"/>
    <lineage>
        <taxon>Eukaryota</taxon>
        <taxon>Metazoa</taxon>
        <taxon>Ecdysozoa</taxon>
        <taxon>Arthropoda</taxon>
        <taxon>Hexapoda</taxon>
        <taxon>Insecta</taxon>
        <taxon>Pterygota</taxon>
        <taxon>Neoptera</taxon>
        <taxon>Endopterygota</taxon>
        <taxon>Hymenoptera</taxon>
        <taxon>Apocrita</taxon>
        <taxon>Aculeata</taxon>
        <taxon>Formicoidea</taxon>
        <taxon>Formicidae</taxon>
        <taxon>Myrmicinae</taxon>
        <taxon>Trachymyrmex</taxon>
    </lineage>
</organism>
<name>A0A195FT94_9HYME</name>